<keyword evidence="4" id="KW-1185">Reference proteome</keyword>
<evidence type="ECO:0000313" key="3">
    <source>
        <dbReference type="EMBL" id="QDU63276.1"/>
    </source>
</evidence>
<reference evidence="3 4" key="1">
    <citation type="submission" date="2019-02" db="EMBL/GenBank/DDBJ databases">
        <title>Deep-cultivation of Planctomycetes and their phenomic and genomic characterization uncovers novel biology.</title>
        <authorList>
            <person name="Wiegand S."/>
            <person name="Jogler M."/>
            <person name="Boedeker C."/>
            <person name="Pinto D."/>
            <person name="Vollmers J."/>
            <person name="Rivas-Marin E."/>
            <person name="Kohn T."/>
            <person name="Peeters S.H."/>
            <person name="Heuer A."/>
            <person name="Rast P."/>
            <person name="Oberbeckmann S."/>
            <person name="Bunk B."/>
            <person name="Jeske O."/>
            <person name="Meyerdierks A."/>
            <person name="Storesund J.E."/>
            <person name="Kallscheuer N."/>
            <person name="Luecker S."/>
            <person name="Lage O.M."/>
            <person name="Pohl T."/>
            <person name="Merkel B.J."/>
            <person name="Hornburger P."/>
            <person name="Mueller R.-W."/>
            <person name="Bruemmer F."/>
            <person name="Labrenz M."/>
            <person name="Spormann A.M."/>
            <person name="Op den Camp H."/>
            <person name="Overmann J."/>
            <person name="Amann R."/>
            <person name="Jetten M.S.M."/>
            <person name="Mascher T."/>
            <person name="Medema M.H."/>
            <person name="Devos D.P."/>
            <person name="Kaster A.-K."/>
            <person name="Ovreas L."/>
            <person name="Rohde M."/>
            <person name="Galperin M.Y."/>
            <person name="Jogler C."/>
        </authorList>
    </citation>
    <scope>NUCLEOTIDE SEQUENCE [LARGE SCALE GENOMIC DNA]</scope>
    <source>
        <strain evidence="3 4">Pan216</strain>
    </source>
</reference>
<dbReference type="OrthoDB" id="9790058at2"/>
<dbReference type="EMBL" id="CP036279">
    <property type="protein sequence ID" value="QDU63276.1"/>
    <property type="molecule type" value="Genomic_DNA"/>
</dbReference>
<keyword evidence="1" id="KW-0732">Signal</keyword>
<dbReference type="Proteomes" id="UP000317093">
    <property type="component" value="Chromosome"/>
</dbReference>
<dbReference type="AlphaFoldDB" id="A0A518B8H9"/>
<dbReference type="InterPro" id="IPR031329">
    <property type="entry name" value="NEUT/ALK_ceramidase_N"/>
</dbReference>
<gene>
    <name evidence="3" type="ORF">Pan216_41540</name>
</gene>
<accession>A0A518B8H9</accession>
<evidence type="ECO:0000256" key="1">
    <source>
        <dbReference type="SAM" id="SignalP"/>
    </source>
</evidence>
<dbReference type="Pfam" id="PF04734">
    <property type="entry name" value="Ceramidase_alk"/>
    <property type="match status" value="1"/>
</dbReference>
<proteinExistence type="predicted"/>
<evidence type="ECO:0000259" key="2">
    <source>
        <dbReference type="Pfam" id="PF04734"/>
    </source>
</evidence>
<name>A0A518B8H9_9BACT</name>
<sequence precursor="true">MFRRYPMVILAALASLAFTIPSFGGPREFTAGTAVADITPKQWPIPLVGSYSFRQADRAHDPLNVRAIVLSDGTNRMAIAVVDSCYIPRELLDRAKGKASKASGIPTNWMLVSATHTHSAPPSTGYYRIRHEGSNEAVKRSVSSQESYANVLVDGIAEAIVTADKRRQPAEIGWGSDSLPEEVFNRRWFMKPGAIPPDPFGGTTDRVKFYPPGGSKDLINPAGPTDPEISVLAIRDAKRRPLAVLANYSLHYVGGTPRGEISADYFGEFARLMPTRLRGLRPSKDFLAILSNGTSGDINNLNYRNPRPPREDFEQIQIVAGKVADAVYRAYRGAKFHQWVSLGMAERELTLKRRAITPEQIAAFKKTLDVTDKRKLPYLAKEYARQALALAEQPETSDIKLQALRIGDLGIVAIPFEVFVEIGLEIKERSPLQPTFTIELANGADGYLPTPEQHELGGYETWLSTNRVEKNASRKITETLLDMLSSLAAQRKASIAQK</sequence>
<feature type="domain" description="Neutral/alkaline non-lysosomal ceramidase N-terminal" evidence="2">
    <location>
        <begin position="29"/>
        <end position="298"/>
    </location>
</feature>
<protein>
    <submittedName>
        <fullName evidence="3">Neutral/alkaline non-lysosomal ceramidase</fullName>
    </submittedName>
</protein>
<feature type="chain" id="PRO_5022195816" evidence="1">
    <location>
        <begin position="25"/>
        <end position="498"/>
    </location>
</feature>
<organism evidence="3 4">
    <name type="scientific">Kolteria novifilia</name>
    <dbReference type="NCBI Taxonomy" id="2527975"/>
    <lineage>
        <taxon>Bacteria</taxon>
        <taxon>Pseudomonadati</taxon>
        <taxon>Planctomycetota</taxon>
        <taxon>Planctomycetia</taxon>
        <taxon>Kolteriales</taxon>
        <taxon>Kolteriaceae</taxon>
        <taxon>Kolteria</taxon>
    </lineage>
</organism>
<feature type="signal peptide" evidence="1">
    <location>
        <begin position="1"/>
        <end position="24"/>
    </location>
</feature>
<dbReference type="KEGG" id="knv:Pan216_41540"/>
<evidence type="ECO:0000313" key="4">
    <source>
        <dbReference type="Proteomes" id="UP000317093"/>
    </source>
</evidence>